<evidence type="ECO:0000313" key="2">
    <source>
        <dbReference type="EMBL" id="KAK3220741.1"/>
    </source>
</evidence>
<dbReference type="AlphaFoldDB" id="A0AAE0AMJ1"/>
<name>A0AAE0AMJ1_9ROSI</name>
<dbReference type="Pfam" id="PF10358">
    <property type="entry name" value="NT-C2"/>
    <property type="match status" value="1"/>
</dbReference>
<gene>
    <name evidence="2" type="ORF">Dsin_014711</name>
</gene>
<organism evidence="2 3">
    <name type="scientific">Dipteronia sinensis</name>
    <dbReference type="NCBI Taxonomy" id="43782"/>
    <lineage>
        <taxon>Eukaryota</taxon>
        <taxon>Viridiplantae</taxon>
        <taxon>Streptophyta</taxon>
        <taxon>Embryophyta</taxon>
        <taxon>Tracheophyta</taxon>
        <taxon>Spermatophyta</taxon>
        <taxon>Magnoliopsida</taxon>
        <taxon>eudicotyledons</taxon>
        <taxon>Gunneridae</taxon>
        <taxon>Pentapetalae</taxon>
        <taxon>rosids</taxon>
        <taxon>malvids</taxon>
        <taxon>Sapindales</taxon>
        <taxon>Sapindaceae</taxon>
        <taxon>Hippocastanoideae</taxon>
        <taxon>Acereae</taxon>
        <taxon>Dipteronia</taxon>
    </lineage>
</organism>
<feature type="domain" description="C2 NT-type" evidence="1">
    <location>
        <begin position="4"/>
        <end position="139"/>
    </location>
</feature>
<evidence type="ECO:0000259" key="1">
    <source>
        <dbReference type="PROSITE" id="PS51840"/>
    </source>
</evidence>
<proteinExistence type="predicted"/>
<evidence type="ECO:0000313" key="3">
    <source>
        <dbReference type="Proteomes" id="UP001281410"/>
    </source>
</evidence>
<dbReference type="InterPro" id="IPR019448">
    <property type="entry name" value="NT-C2"/>
</dbReference>
<accession>A0AAE0AMJ1</accession>
<reference evidence="2" key="1">
    <citation type="journal article" date="2023" name="Plant J.">
        <title>Genome sequences and population genomics provide insights into the demographic history, inbreeding, and mutation load of two 'living fossil' tree species of Dipteronia.</title>
        <authorList>
            <person name="Feng Y."/>
            <person name="Comes H.P."/>
            <person name="Chen J."/>
            <person name="Zhu S."/>
            <person name="Lu R."/>
            <person name="Zhang X."/>
            <person name="Li P."/>
            <person name="Qiu J."/>
            <person name="Olsen K.M."/>
            <person name="Qiu Y."/>
        </authorList>
    </citation>
    <scope>NUCLEOTIDE SEQUENCE</scope>
    <source>
        <strain evidence="2">NBL</strain>
    </source>
</reference>
<dbReference type="PROSITE" id="PS51840">
    <property type="entry name" value="C2_NT"/>
    <property type="match status" value="1"/>
</dbReference>
<dbReference type="PANTHER" id="PTHR34452">
    <property type="entry name" value="MYOSIN HEAVY CHAIN-RELATED PROTEIN"/>
    <property type="match status" value="1"/>
</dbReference>
<dbReference type="Proteomes" id="UP001281410">
    <property type="component" value="Unassembled WGS sequence"/>
</dbReference>
<dbReference type="PANTHER" id="PTHR34452:SF14">
    <property type="entry name" value="MYOSIN HEAVY CHAIN, MUSCLE"/>
    <property type="match status" value="1"/>
</dbReference>
<comment type="caution">
    <text evidence="2">The sequence shown here is derived from an EMBL/GenBank/DDBJ whole genome shotgun (WGS) entry which is preliminary data.</text>
</comment>
<sequence length="203" mass="22779">MFKSWRNDKNKIKAVFKLQFQATQVPRLKKSAVMISLVPEDAGKRTVKLEKVAVQDGTCTWENPLYEIMKLIKETKTGKIKEKIYHFIVSTGSSKSGFLGEASIDFADFAAETEPLTVTLPLKFANSGAILHVSSLSLSKYISIYLSIYLSIATLKCSMHSHSHTKIKHFPKLESLQSELGLSDYQSLVMKKPAIVPHERIDC</sequence>
<dbReference type="EMBL" id="JANJYJ010000004">
    <property type="protein sequence ID" value="KAK3220741.1"/>
    <property type="molecule type" value="Genomic_DNA"/>
</dbReference>
<keyword evidence="3" id="KW-1185">Reference proteome</keyword>
<protein>
    <recommendedName>
        <fullName evidence="1">C2 NT-type domain-containing protein</fullName>
    </recommendedName>
</protein>